<dbReference type="EMBL" id="CM047745">
    <property type="protein sequence ID" value="KAJ0026111.1"/>
    <property type="molecule type" value="Genomic_DNA"/>
</dbReference>
<evidence type="ECO:0000313" key="2">
    <source>
        <dbReference type="Proteomes" id="UP001163603"/>
    </source>
</evidence>
<organism evidence="1 2">
    <name type="scientific">Pistacia integerrima</name>
    <dbReference type="NCBI Taxonomy" id="434235"/>
    <lineage>
        <taxon>Eukaryota</taxon>
        <taxon>Viridiplantae</taxon>
        <taxon>Streptophyta</taxon>
        <taxon>Embryophyta</taxon>
        <taxon>Tracheophyta</taxon>
        <taxon>Spermatophyta</taxon>
        <taxon>Magnoliopsida</taxon>
        <taxon>eudicotyledons</taxon>
        <taxon>Gunneridae</taxon>
        <taxon>Pentapetalae</taxon>
        <taxon>rosids</taxon>
        <taxon>malvids</taxon>
        <taxon>Sapindales</taxon>
        <taxon>Anacardiaceae</taxon>
        <taxon>Pistacia</taxon>
    </lineage>
</organism>
<protein>
    <submittedName>
        <fullName evidence="1">Uncharacterized protein</fullName>
    </submittedName>
</protein>
<name>A0ACC0XX84_9ROSI</name>
<evidence type="ECO:0000313" key="1">
    <source>
        <dbReference type="EMBL" id="KAJ0026111.1"/>
    </source>
</evidence>
<accession>A0ACC0XX84</accession>
<keyword evidence="2" id="KW-1185">Reference proteome</keyword>
<proteinExistence type="predicted"/>
<reference evidence="2" key="1">
    <citation type="journal article" date="2023" name="G3 (Bethesda)">
        <title>Genome assembly and association tests identify interacting loci associated with vigor, precocity, and sex in interspecific pistachio rootstocks.</title>
        <authorList>
            <person name="Palmer W."/>
            <person name="Jacygrad E."/>
            <person name="Sagayaradj S."/>
            <person name="Cavanaugh K."/>
            <person name="Han R."/>
            <person name="Bertier L."/>
            <person name="Beede B."/>
            <person name="Kafkas S."/>
            <person name="Golino D."/>
            <person name="Preece J."/>
            <person name="Michelmore R."/>
        </authorList>
    </citation>
    <scope>NUCLEOTIDE SEQUENCE [LARGE SCALE GENOMIC DNA]</scope>
</reference>
<dbReference type="Proteomes" id="UP001163603">
    <property type="component" value="Chromosome 10"/>
</dbReference>
<sequence>MRELVRITVWILLLRGSVSFSFQEETQFKIDGKAIELEESNFESAISAFDLILIDFYVAWCGHCKRLAPQVRNLDGQHTKETTMLCSHQNGRILTSGGLVESIINHVLHEKEVEEYSPSRNDINPSANESSRSLLTMIEQNLVEVITLMKMKPSESDYFDADEFEPSY</sequence>
<gene>
    <name evidence="1" type="ORF">Pint_07702</name>
</gene>
<comment type="caution">
    <text evidence="1">The sequence shown here is derived from an EMBL/GenBank/DDBJ whole genome shotgun (WGS) entry which is preliminary data.</text>
</comment>